<comment type="similarity">
    <text evidence="9 10">Belongs to the TrpA family.</text>
</comment>
<feature type="active site" description="Proton acceptor" evidence="9">
    <location>
        <position position="60"/>
    </location>
</feature>
<dbReference type="Gene3D" id="3.20.20.70">
    <property type="entry name" value="Aldolase class I"/>
    <property type="match status" value="1"/>
</dbReference>
<evidence type="ECO:0000256" key="3">
    <source>
        <dbReference type="ARBA" id="ARBA00011270"/>
    </source>
</evidence>
<evidence type="ECO:0000256" key="2">
    <source>
        <dbReference type="ARBA" id="ARBA00004733"/>
    </source>
</evidence>
<evidence type="ECO:0000256" key="1">
    <source>
        <dbReference type="ARBA" id="ARBA00003365"/>
    </source>
</evidence>
<name>A0A426QGH6_9GAMM</name>
<dbReference type="PROSITE" id="PS00167">
    <property type="entry name" value="TRP_SYNTHASE_ALPHA"/>
    <property type="match status" value="1"/>
</dbReference>
<evidence type="ECO:0000256" key="9">
    <source>
        <dbReference type="HAMAP-Rule" id="MF_00131"/>
    </source>
</evidence>
<dbReference type="EMBL" id="QZMU01000001">
    <property type="protein sequence ID" value="RRQ20843.1"/>
    <property type="molecule type" value="Genomic_DNA"/>
</dbReference>
<evidence type="ECO:0000256" key="4">
    <source>
        <dbReference type="ARBA" id="ARBA00022605"/>
    </source>
</evidence>
<dbReference type="InterPro" id="IPR018204">
    <property type="entry name" value="Trp_synthase_alpha_AS"/>
</dbReference>
<accession>A0A426QGH6</accession>
<dbReference type="NCBIfam" id="TIGR00262">
    <property type="entry name" value="trpA"/>
    <property type="match status" value="1"/>
</dbReference>
<evidence type="ECO:0000256" key="10">
    <source>
        <dbReference type="RuleBase" id="RU003662"/>
    </source>
</evidence>
<dbReference type="InterPro" id="IPR013785">
    <property type="entry name" value="Aldolase_TIM"/>
</dbReference>
<dbReference type="PANTHER" id="PTHR43406:SF1">
    <property type="entry name" value="TRYPTOPHAN SYNTHASE ALPHA CHAIN, CHLOROPLASTIC"/>
    <property type="match status" value="1"/>
</dbReference>
<evidence type="ECO:0000256" key="7">
    <source>
        <dbReference type="ARBA" id="ARBA00023239"/>
    </source>
</evidence>
<dbReference type="PANTHER" id="PTHR43406">
    <property type="entry name" value="TRYPTOPHAN SYNTHASE, ALPHA CHAIN"/>
    <property type="match status" value="1"/>
</dbReference>
<sequence>MSRIQARFEALRRAGRKALIPYVTAGDPDPQTTVPLMHAMVEAGADIIELGVPFSDPMADGPVIQAACERALRHHMSLRRVLEMVAEFRRDNDETPVLLMGYLNPIEAMGCAEFSAAAQQAGVDGVLTVDLPPEEAGELVAGLRTHEIDPIFLLSPTTTDARVARIVEQAGGFLYYVSFKGVTGATRLDVDAVAEKVGHLKSIAALPIGVGFGIRDAESAARISQVADAVIVGSALVRHIAESTDHPETIKDKVAEELRAMRAAMDAKQPAAAVS</sequence>
<dbReference type="Proteomes" id="UP000287798">
    <property type="component" value="Unassembled WGS sequence"/>
</dbReference>
<keyword evidence="6 9" id="KW-0057">Aromatic amino acid biosynthesis</keyword>
<evidence type="ECO:0000313" key="11">
    <source>
        <dbReference type="EMBL" id="RRQ20843.1"/>
    </source>
</evidence>
<dbReference type="EC" id="4.2.1.20" evidence="9"/>
<comment type="caution">
    <text evidence="11">The sequence shown here is derived from an EMBL/GenBank/DDBJ whole genome shotgun (WGS) entry which is preliminary data.</text>
</comment>
<dbReference type="CDD" id="cd04724">
    <property type="entry name" value="Tryptophan_synthase_alpha"/>
    <property type="match status" value="1"/>
</dbReference>
<keyword evidence="4 9" id="KW-0028">Amino-acid biosynthesis</keyword>
<dbReference type="AlphaFoldDB" id="A0A426QGH6"/>
<dbReference type="GO" id="GO:0005829">
    <property type="term" value="C:cytosol"/>
    <property type="evidence" value="ECO:0007669"/>
    <property type="project" value="TreeGrafter"/>
</dbReference>
<comment type="pathway">
    <text evidence="2 9">Amino-acid biosynthesis; L-tryptophan biosynthesis; L-tryptophan from chorismate: step 5/5.</text>
</comment>
<keyword evidence="12" id="KW-1185">Reference proteome</keyword>
<dbReference type="Pfam" id="PF00290">
    <property type="entry name" value="Trp_syntA"/>
    <property type="match status" value="1"/>
</dbReference>
<comment type="catalytic activity">
    <reaction evidence="8 9">
        <text>(1S,2R)-1-C-(indol-3-yl)glycerol 3-phosphate + L-serine = D-glyceraldehyde 3-phosphate + L-tryptophan + H2O</text>
        <dbReference type="Rhea" id="RHEA:10532"/>
        <dbReference type="ChEBI" id="CHEBI:15377"/>
        <dbReference type="ChEBI" id="CHEBI:33384"/>
        <dbReference type="ChEBI" id="CHEBI:57912"/>
        <dbReference type="ChEBI" id="CHEBI:58866"/>
        <dbReference type="ChEBI" id="CHEBI:59776"/>
        <dbReference type="EC" id="4.2.1.20"/>
    </reaction>
</comment>
<evidence type="ECO:0000256" key="6">
    <source>
        <dbReference type="ARBA" id="ARBA00023141"/>
    </source>
</evidence>
<organism evidence="11 12">
    <name type="scientific">Thiohalobacter thiocyanaticus</name>
    <dbReference type="NCBI Taxonomy" id="585455"/>
    <lineage>
        <taxon>Bacteria</taxon>
        <taxon>Pseudomonadati</taxon>
        <taxon>Pseudomonadota</taxon>
        <taxon>Gammaproteobacteria</taxon>
        <taxon>Thiohalobacterales</taxon>
        <taxon>Thiohalobacteraceae</taxon>
        <taxon>Thiohalobacter</taxon>
    </lineage>
</organism>
<evidence type="ECO:0000256" key="5">
    <source>
        <dbReference type="ARBA" id="ARBA00022822"/>
    </source>
</evidence>
<dbReference type="FunFam" id="3.20.20.70:FF:000037">
    <property type="entry name" value="Tryptophan synthase alpha chain"/>
    <property type="match status" value="1"/>
</dbReference>
<evidence type="ECO:0000313" key="12">
    <source>
        <dbReference type="Proteomes" id="UP000287798"/>
    </source>
</evidence>
<evidence type="ECO:0000256" key="8">
    <source>
        <dbReference type="ARBA" id="ARBA00049047"/>
    </source>
</evidence>
<dbReference type="HAMAP" id="MF_00131">
    <property type="entry name" value="Trp_synth_alpha"/>
    <property type="match status" value="1"/>
</dbReference>
<dbReference type="RefSeq" id="WP_125180056.1">
    <property type="nucleotide sequence ID" value="NZ_QZMU01000001.1"/>
</dbReference>
<keyword evidence="7 9" id="KW-0456">Lyase</keyword>
<dbReference type="GO" id="GO:0004834">
    <property type="term" value="F:tryptophan synthase activity"/>
    <property type="evidence" value="ECO:0007669"/>
    <property type="project" value="UniProtKB-UniRule"/>
</dbReference>
<keyword evidence="5 9" id="KW-0822">Tryptophan biosynthesis</keyword>
<comment type="subunit">
    <text evidence="3 9">Tetramer of two alpha and two beta chains.</text>
</comment>
<dbReference type="SUPFAM" id="SSF51366">
    <property type="entry name" value="Ribulose-phoshate binding barrel"/>
    <property type="match status" value="1"/>
</dbReference>
<proteinExistence type="inferred from homology"/>
<gene>
    <name evidence="9" type="primary">trpA</name>
    <name evidence="11" type="ORF">D6C00_01905</name>
</gene>
<dbReference type="InterPro" id="IPR011060">
    <property type="entry name" value="RibuloseP-bd_barrel"/>
</dbReference>
<comment type="function">
    <text evidence="1 9">The alpha subunit is responsible for the aldol cleavage of indoleglycerol phosphate to indole and glyceraldehyde 3-phosphate.</text>
</comment>
<dbReference type="UniPathway" id="UPA00035">
    <property type="reaction ID" value="UER00044"/>
</dbReference>
<feature type="active site" description="Proton acceptor" evidence="9">
    <location>
        <position position="49"/>
    </location>
</feature>
<dbReference type="InterPro" id="IPR002028">
    <property type="entry name" value="Trp_synthase_suA"/>
</dbReference>
<dbReference type="OrthoDB" id="9804578at2"/>
<reference evidence="11 12" key="1">
    <citation type="journal article" date="2010" name="Int. J. Syst. Evol. Microbiol.">
        <title>Thiohalobacter thiocyanaticus gen. nov., sp. nov., a moderately halophilic, sulfur-oxidizing gammaproteobacterium from hypersaline lakes, that utilizes thiocyanate.</title>
        <authorList>
            <person name="Sorokin D.Y."/>
            <person name="Kovaleva O.L."/>
            <person name="Tourova T.P."/>
            <person name="Muyzer G."/>
        </authorList>
    </citation>
    <scope>NUCLEOTIDE SEQUENCE [LARGE SCALE GENOMIC DNA]</scope>
    <source>
        <strain evidence="11 12">Hrh1</strain>
    </source>
</reference>
<protein>
    <recommendedName>
        <fullName evidence="9">Tryptophan synthase alpha chain</fullName>
        <ecNumber evidence="9">4.2.1.20</ecNumber>
    </recommendedName>
</protein>